<organism evidence="2 3">
    <name type="scientific">Billgrantia pellis</name>
    <dbReference type="NCBI Taxonomy" id="2606936"/>
    <lineage>
        <taxon>Bacteria</taxon>
        <taxon>Pseudomonadati</taxon>
        <taxon>Pseudomonadota</taxon>
        <taxon>Gammaproteobacteria</taxon>
        <taxon>Oceanospirillales</taxon>
        <taxon>Halomonadaceae</taxon>
        <taxon>Billgrantia</taxon>
    </lineage>
</organism>
<proteinExistence type="predicted"/>
<evidence type="ECO:0000313" key="3">
    <source>
        <dbReference type="Proteomes" id="UP000486760"/>
    </source>
</evidence>
<name>A0A7V7KIG4_9GAMM</name>
<feature type="transmembrane region" description="Helical" evidence="1">
    <location>
        <begin position="7"/>
        <end position="25"/>
    </location>
</feature>
<keyword evidence="1" id="KW-0812">Transmembrane</keyword>
<keyword evidence="3" id="KW-1185">Reference proteome</keyword>
<dbReference type="RefSeq" id="WP_149327061.1">
    <property type="nucleotide sequence ID" value="NZ_VTPY01000002.1"/>
</dbReference>
<dbReference type="AlphaFoldDB" id="A0A7V7KIG4"/>
<gene>
    <name evidence="2" type="ORF">F0A17_03905</name>
</gene>
<keyword evidence="1" id="KW-0472">Membrane</keyword>
<comment type="caution">
    <text evidence="2">The sequence shown here is derived from an EMBL/GenBank/DDBJ whole genome shotgun (WGS) entry which is preliminary data.</text>
</comment>
<reference evidence="2 3" key="1">
    <citation type="submission" date="2019-08" db="EMBL/GenBank/DDBJ databases">
        <title>Bioinformatics analysis of the strain L3 and L5.</title>
        <authorList>
            <person name="Li X."/>
        </authorList>
    </citation>
    <scope>NUCLEOTIDE SEQUENCE [LARGE SCALE GENOMIC DNA]</scope>
    <source>
        <strain evidence="2 3">L5</strain>
    </source>
</reference>
<protein>
    <submittedName>
        <fullName evidence="2">Uncharacterized protein</fullName>
    </submittedName>
</protein>
<feature type="transmembrane region" description="Helical" evidence="1">
    <location>
        <begin position="37"/>
        <end position="56"/>
    </location>
</feature>
<accession>A0A7V7KIG4</accession>
<evidence type="ECO:0000313" key="2">
    <source>
        <dbReference type="EMBL" id="KAA0013520.1"/>
    </source>
</evidence>
<feature type="transmembrane region" description="Helical" evidence="1">
    <location>
        <begin position="68"/>
        <end position="85"/>
    </location>
</feature>
<sequence length="86" mass="9486">MLLSRYHWMVLLSGQLMGTFLFQILEWPPDDNHDLFLSFGAMLVPTTLALACALLGRIRGRQGATTGLIVGYVIFFAPASVVIFAN</sequence>
<dbReference type="EMBL" id="VTPY01000002">
    <property type="protein sequence ID" value="KAA0013520.1"/>
    <property type="molecule type" value="Genomic_DNA"/>
</dbReference>
<evidence type="ECO:0000256" key="1">
    <source>
        <dbReference type="SAM" id="Phobius"/>
    </source>
</evidence>
<keyword evidence="1" id="KW-1133">Transmembrane helix</keyword>
<dbReference type="Proteomes" id="UP000486760">
    <property type="component" value="Unassembled WGS sequence"/>
</dbReference>